<dbReference type="EMBL" id="UINC01049069">
    <property type="protein sequence ID" value="SVB60386.1"/>
    <property type="molecule type" value="Genomic_DNA"/>
</dbReference>
<evidence type="ECO:0000313" key="1">
    <source>
        <dbReference type="EMBL" id="SVB60386.1"/>
    </source>
</evidence>
<protein>
    <submittedName>
        <fullName evidence="1">Uncharacterized protein</fullName>
    </submittedName>
</protein>
<dbReference type="AlphaFoldDB" id="A0A382FBE3"/>
<proteinExistence type="predicted"/>
<name>A0A382FBE3_9ZZZZ</name>
<reference evidence="1" key="1">
    <citation type="submission" date="2018-05" db="EMBL/GenBank/DDBJ databases">
        <authorList>
            <person name="Lanie J.A."/>
            <person name="Ng W.-L."/>
            <person name="Kazmierczak K.M."/>
            <person name="Andrzejewski T.M."/>
            <person name="Davidsen T.M."/>
            <person name="Wayne K.J."/>
            <person name="Tettelin H."/>
            <person name="Glass J.I."/>
            <person name="Rusch D."/>
            <person name="Podicherti R."/>
            <person name="Tsui H.-C.T."/>
            <person name="Winkler M.E."/>
        </authorList>
    </citation>
    <scope>NUCLEOTIDE SEQUENCE</scope>
</reference>
<feature type="non-terminal residue" evidence="1">
    <location>
        <position position="1"/>
    </location>
</feature>
<organism evidence="1">
    <name type="scientific">marine metagenome</name>
    <dbReference type="NCBI Taxonomy" id="408172"/>
    <lineage>
        <taxon>unclassified sequences</taxon>
        <taxon>metagenomes</taxon>
        <taxon>ecological metagenomes</taxon>
    </lineage>
</organism>
<accession>A0A382FBE3</accession>
<sequence>VGTGNPYALDPLQHLIDQRDALR</sequence>
<gene>
    <name evidence="1" type="ORF">METZ01_LOCUS213240</name>
</gene>